<dbReference type="KEGG" id="rsn:RSPO_c02266"/>
<dbReference type="Proteomes" id="UP000007953">
    <property type="component" value="Chromosome"/>
</dbReference>
<name>F6G367_RALS8</name>
<proteinExistence type="predicted"/>
<sequence>MHAYREFYSCNKNSRQIIFIAKNKITAARCKCSLEKPGACQ</sequence>
<dbReference type="EMBL" id="CP002819">
    <property type="protein sequence ID" value="AEG69562.1"/>
    <property type="molecule type" value="Genomic_DNA"/>
</dbReference>
<evidence type="ECO:0000313" key="2">
    <source>
        <dbReference type="Proteomes" id="UP000007953"/>
    </source>
</evidence>
<accession>F6G367</accession>
<organism evidence="1 2">
    <name type="scientific">Ralstonia solanacearum (strain Po82)</name>
    <dbReference type="NCBI Taxonomy" id="1031711"/>
    <lineage>
        <taxon>Bacteria</taxon>
        <taxon>Pseudomonadati</taxon>
        <taxon>Pseudomonadota</taxon>
        <taxon>Betaproteobacteria</taxon>
        <taxon>Burkholderiales</taxon>
        <taxon>Burkholderiaceae</taxon>
        <taxon>Ralstonia</taxon>
        <taxon>Ralstonia solanacearum species complex</taxon>
    </lineage>
</organism>
<evidence type="ECO:0000313" key="1">
    <source>
        <dbReference type="EMBL" id="AEG69562.1"/>
    </source>
</evidence>
<reference evidence="1 2" key="1">
    <citation type="journal article" date="2011" name="J. Bacteriol.">
        <title>Complete genome sequence of the plant pathogen Ralstonia solanacearum strain Po82.</title>
        <authorList>
            <person name="Xu J."/>
            <person name="Zheng H.J."/>
            <person name="Liu L."/>
            <person name="Pan Z.C."/>
            <person name="Prior P."/>
            <person name="Tang B."/>
            <person name="Xu J.S."/>
            <person name="Zhang H."/>
            <person name="Tian Q."/>
            <person name="Zhang L.Q."/>
            <person name="Feng J."/>
        </authorList>
    </citation>
    <scope>NUCLEOTIDE SEQUENCE [LARGE SCALE GENOMIC DNA]</scope>
    <source>
        <strain evidence="1 2">Po82</strain>
    </source>
</reference>
<dbReference type="HOGENOM" id="CLU_3275595_0_0_4"/>
<gene>
    <name evidence="1" type="ordered locus">RSPO_c02266</name>
</gene>
<protein>
    <submittedName>
        <fullName evidence="1">Uncharacterized protein</fullName>
    </submittedName>
</protein>
<dbReference type="AlphaFoldDB" id="F6G367"/>